<keyword evidence="1" id="KW-1133">Transmembrane helix</keyword>
<keyword evidence="1" id="KW-0472">Membrane</keyword>
<name>A0A949JK22_9ACTN</name>
<sequence>MKEHRKSRMIATDTGRKKIVAIRALAGIVAAGILIAGSIYALSEYMNHKLEEEQECCWADGATFEEIINAIGIDAPERSSVLSR</sequence>
<reference evidence="2" key="1">
    <citation type="submission" date="2021-06" db="EMBL/GenBank/DDBJ databases">
        <title>Sequencing of actinobacteria type strains.</title>
        <authorList>
            <person name="Nguyen G.-S."/>
            <person name="Wentzel A."/>
        </authorList>
    </citation>
    <scope>NUCLEOTIDE SEQUENCE</scope>
    <source>
        <strain evidence="2">P38-E01</strain>
    </source>
</reference>
<dbReference type="RefSeq" id="WP_211041288.1">
    <property type="nucleotide sequence ID" value="NZ_JAELVF020000001.1"/>
</dbReference>
<feature type="transmembrane region" description="Helical" evidence="1">
    <location>
        <begin position="20"/>
        <end position="42"/>
    </location>
</feature>
<gene>
    <name evidence="2" type="ORF">JGS22_002820</name>
</gene>
<organism evidence="2 3">
    <name type="scientific">Streptomyces tardus</name>
    <dbReference type="NCBI Taxonomy" id="2780544"/>
    <lineage>
        <taxon>Bacteria</taxon>
        <taxon>Bacillati</taxon>
        <taxon>Actinomycetota</taxon>
        <taxon>Actinomycetes</taxon>
        <taxon>Kitasatosporales</taxon>
        <taxon>Streptomycetaceae</taxon>
        <taxon>Streptomyces</taxon>
    </lineage>
</organism>
<evidence type="ECO:0000313" key="3">
    <source>
        <dbReference type="Proteomes" id="UP000694501"/>
    </source>
</evidence>
<evidence type="ECO:0000256" key="1">
    <source>
        <dbReference type="SAM" id="Phobius"/>
    </source>
</evidence>
<accession>A0A949JK22</accession>
<keyword evidence="1" id="KW-0812">Transmembrane</keyword>
<keyword evidence="3" id="KW-1185">Reference proteome</keyword>
<proteinExistence type="predicted"/>
<dbReference type="AlphaFoldDB" id="A0A949JK22"/>
<evidence type="ECO:0000313" key="2">
    <source>
        <dbReference type="EMBL" id="MBU7596596.1"/>
    </source>
</evidence>
<protein>
    <submittedName>
        <fullName evidence="2">Uncharacterized protein</fullName>
    </submittedName>
</protein>
<dbReference type="Proteomes" id="UP000694501">
    <property type="component" value="Unassembled WGS sequence"/>
</dbReference>
<dbReference type="EMBL" id="JAELVF020000001">
    <property type="protein sequence ID" value="MBU7596596.1"/>
    <property type="molecule type" value="Genomic_DNA"/>
</dbReference>
<comment type="caution">
    <text evidence="2">The sequence shown here is derived from an EMBL/GenBank/DDBJ whole genome shotgun (WGS) entry which is preliminary data.</text>
</comment>